<dbReference type="RefSeq" id="WP_038661398.1">
    <property type="nucleotide sequence ID" value="NZ_CP009571.1"/>
</dbReference>
<dbReference type="STRING" id="1549858.MC45_07470"/>
<evidence type="ECO:0000259" key="2">
    <source>
        <dbReference type="Pfam" id="PF07811"/>
    </source>
</evidence>
<dbReference type="EMBL" id="CP009571">
    <property type="protein sequence ID" value="AIT06249.1"/>
    <property type="molecule type" value="Genomic_DNA"/>
</dbReference>
<feature type="domain" description="TadE-like" evidence="2">
    <location>
        <begin position="15"/>
        <end position="57"/>
    </location>
</feature>
<gene>
    <name evidence="3" type="ORF">MC45_07470</name>
</gene>
<dbReference type="AlphaFoldDB" id="A0A097EFA0"/>
<dbReference type="KEGG" id="stax:MC45_07470"/>
<proteinExistence type="predicted"/>
<keyword evidence="1" id="KW-0472">Membrane</keyword>
<keyword evidence="1" id="KW-0812">Transmembrane</keyword>
<dbReference type="Proteomes" id="UP000033200">
    <property type="component" value="Chromosome"/>
</dbReference>
<dbReference type="HOGENOM" id="CLU_114087_0_0_5"/>
<organism evidence="3 4">
    <name type="scientific">Sphingomonas taxi</name>
    <dbReference type="NCBI Taxonomy" id="1549858"/>
    <lineage>
        <taxon>Bacteria</taxon>
        <taxon>Pseudomonadati</taxon>
        <taxon>Pseudomonadota</taxon>
        <taxon>Alphaproteobacteria</taxon>
        <taxon>Sphingomonadales</taxon>
        <taxon>Sphingomonadaceae</taxon>
        <taxon>Sphingomonas</taxon>
    </lineage>
</organism>
<evidence type="ECO:0000313" key="4">
    <source>
        <dbReference type="Proteomes" id="UP000033200"/>
    </source>
</evidence>
<reference evidence="3 4" key="1">
    <citation type="submission" date="2014-09" db="EMBL/GenBank/DDBJ databases">
        <title>Using Illumina technology Improving SMRT sequencing Genome Assembly by RASTools.</title>
        <authorList>
            <person name="Zhou Y."/>
            <person name="Ma T."/>
            <person name="Liu T."/>
        </authorList>
    </citation>
    <scope>NUCLEOTIDE SEQUENCE [LARGE SCALE GENOMIC DNA]</scope>
    <source>
        <strain evidence="3 4">ATCC 55669</strain>
    </source>
</reference>
<dbReference type="Pfam" id="PF07811">
    <property type="entry name" value="TadE"/>
    <property type="match status" value="1"/>
</dbReference>
<keyword evidence="1" id="KW-1133">Transmembrane helix</keyword>
<name>A0A097EFA0_9SPHN</name>
<keyword evidence="4" id="KW-1185">Reference proteome</keyword>
<feature type="transmembrane region" description="Helical" evidence="1">
    <location>
        <begin position="16"/>
        <end position="36"/>
    </location>
</feature>
<sequence length="198" mass="20964">MTIPLLKRLARSTRGATLVEFTIVTPVLLLLLLGGLETCHTMYVRSALVGSLQKAARDLSLEGASSSVRVNAITASVTNAVHQIMPAANVGLVAKSYHDYSNAANPAEEYNDADHDGRCDHGEAFVDSNRNGNWDADGSVSGRGGARDVVLLVATARYNRLGLTALLPSASQTVLTAKTLIRNQPNDQQADPPTGHCS</sequence>
<accession>A0A097EFA0</accession>
<protein>
    <recommendedName>
        <fullName evidence="2">TadE-like domain-containing protein</fullName>
    </recommendedName>
</protein>
<dbReference type="eggNOG" id="COG4961">
    <property type="taxonomic scope" value="Bacteria"/>
</dbReference>
<evidence type="ECO:0000256" key="1">
    <source>
        <dbReference type="SAM" id="Phobius"/>
    </source>
</evidence>
<evidence type="ECO:0000313" key="3">
    <source>
        <dbReference type="EMBL" id="AIT06249.1"/>
    </source>
</evidence>
<dbReference type="InterPro" id="IPR012495">
    <property type="entry name" value="TadE-like_dom"/>
</dbReference>